<dbReference type="InterPro" id="IPR003439">
    <property type="entry name" value="ABC_transporter-like_ATP-bd"/>
</dbReference>
<feature type="region of interest" description="Disordered" evidence="4">
    <location>
        <begin position="362"/>
        <end position="430"/>
    </location>
</feature>
<gene>
    <name evidence="6" type="primary">ecsA_2</name>
    <name evidence="6" type="ORF">NCTC13079_00731</name>
</gene>
<dbReference type="InterPro" id="IPR003593">
    <property type="entry name" value="AAA+_ATPase"/>
</dbReference>
<feature type="domain" description="ABC transporter" evidence="5">
    <location>
        <begin position="4"/>
        <end position="230"/>
    </location>
</feature>
<keyword evidence="1" id="KW-0813">Transport</keyword>
<keyword evidence="7" id="KW-1185">Reference proteome</keyword>
<dbReference type="KEGG" id="piv:NCTC13079_00731"/>
<dbReference type="GO" id="GO:0016887">
    <property type="term" value="F:ATP hydrolysis activity"/>
    <property type="evidence" value="ECO:0007669"/>
    <property type="project" value="InterPro"/>
</dbReference>
<evidence type="ECO:0000313" key="7">
    <source>
        <dbReference type="Proteomes" id="UP000269544"/>
    </source>
</evidence>
<organism evidence="6 7">
    <name type="scientific">Aedoeadaptatus ivorii</name>
    <dbReference type="NCBI Taxonomy" id="54006"/>
    <lineage>
        <taxon>Bacteria</taxon>
        <taxon>Bacillati</taxon>
        <taxon>Bacillota</taxon>
        <taxon>Tissierellia</taxon>
        <taxon>Tissierellales</taxon>
        <taxon>Peptoniphilaceae</taxon>
        <taxon>Aedoeadaptatus</taxon>
    </lineage>
</organism>
<dbReference type="PROSITE" id="PS50893">
    <property type="entry name" value="ABC_TRANSPORTER_2"/>
    <property type="match status" value="1"/>
</dbReference>
<keyword evidence="3 6" id="KW-0067">ATP-binding</keyword>
<dbReference type="SMART" id="SM00382">
    <property type="entry name" value="AAA"/>
    <property type="match status" value="1"/>
</dbReference>
<evidence type="ECO:0000313" key="6">
    <source>
        <dbReference type="EMBL" id="VEJ35521.1"/>
    </source>
</evidence>
<keyword evidence="2" id="KW-0547">Nucleotide-binding</keyword>
<dbReference type="InterPro" id="IPR051782">
    <property type="entry name" value="ABC_Transporter_VariousFunc"/>
</dbReference>
<reference evidence="6 7" key="1">
    <citation type="submission" date="2018-12" db="EMBL/GenBank/DDBJ databases">
        <authorList>
            <consortium name="Pathogen Informatics"/>
        </authorList>
    </citation>
    <scope>NUCLEOTIDE SEQUENCE [LARGE SCALE GENOMIC DNA]</scope>
    <source>
        <strain evidence="6 7">NCTC13079</strain>
    </source>
</reference>
<proteinExistence type="predicted"/>
<dbReference type="OrthoDB" id="1696006at2"/>
<evidence type="ECO:0000259" key="5">
    <source>
        <dbReference type="PROSITE" id="PS50893"/>
    </source>
</evidence>
<dbReference type="PANTHER" id="PTHR42939:SF1">
    <property type="entry name" value="ABC TRANSPORTER ATP-BINDING PROTEIN ALBC-RELATED"/>
    <property type="match status" value="1"/>
</dbReference>
<sequence>MSAIVVRELSKKYRKNVVLDGVNLEVFDGEIFSLMGLKDSGKTTLARILFKFLKPTAGSVSIFDMDAQKEDRSVKEFTGYVPEDVWIYDNLKPMAIFKTTLGFHGLKNTDEIQSLMDYFELDNRHKFVDLTDSQRKRVAIINALIPKPKLIVIDDPTKDLSPPMIEKLFTHLKRLQQAEGLSVLLLTDNLSVGQRYGDRGAYLADGRIVGMEYLKEKYTNDKVLRIFDEVISVRAFEEIGARLIRDEAGNVEFFYDGYLPTLTTVLHQEKVKNYILEDALLENKIDAFESGYDGTSASYAPDTTVTFDRANVAGVSTEGEEDTILAYDKDELEIAERGDDAITAPYAPAAPRDALDPAEEVTPIETQSDEPIALQKTPDEGTLPAPEEGEAADGAIEVEAPEDTEKIRPADDYGRINPSKYNFDIGKEEE</sequence>
<accession>A0A448V178</accession>
<dbReference type="Gene3D" id="3.40.50.300">
    <property type="entry name" value="P-loop containing nucleotide triphosphate hydrolases"/>
    <property type="match status" value="1"/>
</dbReference>
<dbReference type="SUPFAM" id="SSF52540">
    <property type="entry name" value="P-loop containing nucleoside triphosphate hydrolases"/>
    <property type="match status" value="1"/>
</dbReference>
<evidence type="ECO:0000256" key="2">
    <source>
        <dbReference type="ARBA" id="ARBA00022741"/>
    </source>
</evidence>
<protein>
    <submittedName>
        <fullName evidence="6">ABC-type transporter ATP-binding protein EcsA</fullName>
    </submittedName>
</protein>
<dbReference type="PANTHER" id="PTHR42939">
    <property type="entry name" value="ABC TRANSPORTER ATP-BINDING PROTEIN ALBC-RELATED"/>
    <property type="match status" value="1"/>
</dbReference>
<dbReference type="Proteomes" id="UP000269544">
    <property type="component" value="Chromosome"/>
</dbReference>
<dbReference type="EMBL" id="LR134523">
    <property type="protein sequence ID" value="VEJ35521.1"/>
    <property type="molecule type" value="Genomic_DNA"/>
</dbReference>
<evidence type="ECO:0000256" key="1">
    <source>
        <dbReference type="ARBA" id="ARBA00022448"/>
    </source>
</evidence>
<dbReference type="Pfam" id="PF00005">
    <property type="entry name" value="ABC_tran"/>
    <property type="match status" value="1"/>
</dbReference>
<name>A0A448V178_9FIRM</name>
<dbReference type="RefSeq" id="WP_126465314.1">
    <property type="nucleotide sequence ID" value="NZ_LR134523.1"/>
</dbReference>
<evidence type="ECO:0000256" key="3">
    <source>
        <dbReference type="ARBA" id="ARBA00022840"/>
    </source>
</evidence>
<dbReference type="InterPro" id="IPR027417">
    <property type="entry name" value="P-loop_NTPase"/>
</dbReference>
<dbReference type="AlphaFoldDB" id="A0A448V178"/>
<evidence type="ECO:0000256" key="4">
    <source>
        <dbReference type="SAM" id="MobiDB-lite"/>
    </source>
</evidence>
<dbReference type="GO" id="GO:0005524">
    <property type="term" value="F:ATP binding"/>
    <property type="evidence" value="ECO:0007669"/>
    <property type="project" value="UniProtKB-KW"/>
</dbReference>
<dbReference type="CDD" id="cd03230">
    <property type="entry name" value="ABC_DR_subfamily_A"/>
    <property type="match status" value="1"/>
</dbReference>
<feature type="compositionally biased region" description="Basic and acidic residues" evidence="4">
    <location>
        <begin position="403"/>
        <end position="414"/>
    </location>
</feature>